<keyword evidence="6 11" id="KW-0472">Membrane</keyword>
<evidence type="ECO:0000259" key="12">
    <source>
        <dbReference type="Pfam" id="PF13145"/>
    </source>
</evidence>
<dbReference type="GO" id="GO:0003755">
    <property type="term" value="F:peptidyl-prolyl cis-trans isomerase activity"/>
    <property type="evidence" value="ECO:0007669"/>
    <property type="project" value="InterPro"/>
</dbReference>
<feature type="transmembrane region" description="Helical" evidence="11">
    <location>
        <begin position="12"/>
        <end position="32"/>
    </location>
</feature>
<evidence type="ECO:0000256" key="8">
    <source>
        <dbReference type="ARBA" id="ARBA00038408"/>
    </source>
</evidence>
<dbReference type="Pfam" id="PF13145">
    <property type="entry name" value="Rotamase_2"/>
    <property type="match status" value="1"/>
</dbReference>
<dbReference type="InterPro" id="IPR046357">
    <property type="entry name" value="PPIase_dom_sf"/>
</dbReference>
<evidence type="ECO:0000256" key="9">
    <source>
        <dbReference type="ARBA" id="ARBA00040743"/>
    </source>
</evidence>
<evidence type="ECO:0000256" key="10">
    <source>
        <dbReference type="ARBA" id="ARBA00042775"/>
    </source>
</evidence>
<keyword evidence="4 11" id="KW-0812">Transmembrane</keyword>
<organism evidence="13">
    <name type="scientific">marine sediment metagenome</name>
    <dbReference type="NCBI Taxonomy" id="412755"/>
    <lineage>
        <taxon>unclassified sequences</taxon>
        <taxon>metagenomes</taxon>
        <taxon>ecological metagenomes</taxon>
    </lineage>
</organism>
<dbReference type="SUPFAM" id="SSF54534">
    <property type="entry name" value="FKBP-like"/>
    <property type="match status" value="1"/>
</dbReference>
<comment type="caution">
    <text evidence="13">The sequence shown here is derived from an EMBL/GenBank/DDBJ whole genome shotgun (WGS) entry which is preliminary data.</text>
</comment>
<proteinExistence type="inferred from homology"/>
<dbReference type="SUPFAM" id="SSF109998">
    <property type="entry name" value="Triger factor/SurA peptide-binding domain-like"/>
    <property type="match status" value="1"/>
</dbReference>
<dbReference type="Gene3D" id="3.10.50.40">
    <property type="match status" value="1"/>
</dbReference>
<comment type="similarity">
    <text evidence="8">Belongs to the PpiD chaperone family.</text>
</comment>
<evidence type="ECO:0000256" key="3">
    <source>
        <dbReference type="ARBA" id="ARBA00022519"/>
    </source>
</evidence>
<evidence type="ECO:0000256" key="2">
    <source>
        <dbReference type="ARBA" id="ARBA00022475"/>
    </source>
</evidence>
<reference evidence="13" key="1">
    <citation type="journal article" date="2015" name="Nature">
        <title>Complex archaea that bridge the gap between prokaryotes and eukaryotes.</title>
        <authorList>
            <person name="Spang A."/>
            <person name="Saw J.H."/>
            <person name="Jorgensen S.L."/>
            <person name="Zaremba-Niedzwiedzka K."/>
            <person name="Martijn J."/>
            <person name="Lind A.E."/>
            <person name="van Eijk R."/>
            <person name="Schleper C."/>
            <person name="Guy L."/>
            <person name="Ettema T.J."/>
        </authorList>
    </citation>
    <scope>NUCLEOTIDE SEQUENCE</scope>
</reference>
<evidence type="ECO:0000256" key="1">
    <source>
        <dbReference type="ARBA" id="ARBA00004382"/>
    </source>
</evidence>
<dbReference type="InterPro" id="IPR052029">
    <property type="entry name" value="PpiD_chaperone"/>
</dbReference>
<dbReference type="EMBL" id="LAZR01025957">
    <property type="protein sequence ID" value="KKL70241.1"/>
    <property type="molecule type" value="Genomic_DNA"/>
</dbReference>
<feature type="non-terminal residue" evidence="13">
    <location>
        <position position="472"/>
    </location>
</feature>
<keyword evidence="2" id="KW-1003">Cell membrane</keyword>
<dbReference type="AlphaFoldDB" id="A0A0F9EVJ9"/>
<feature type="domain" description="PpiC" evidence="12">
    <location>
        <begin position="245"/>
        <end position="364"/>
    </location>
</feature>
<name>A0A0F9EVJ9_9ZZZZ</name>
<dbReference type="InterPro" id="IPR000297">
    <property type="entry name" value="PPIase_PpiC"/>
</dbReference>
<evidence type="ECO:0000256" key="5">
    <source>
        <dbReference type="ARBA" id="ARBA00022989"/>
    </source>
</evidence>
<evidence type="ECO:0000256" key="4">
    <source>
        <dbReference type="ARBA" id="ARBA00022692"/>
    </source>
</evidence>
<dbReference type="Pfam" id="PF13624">
    <property type="entry name" value="SurA_N_3"/>
    <property type="match status" value="1"/>
</dbReference>
<keyword evidence="3" id="KW-0997">Cell inner membrane</keyword>
<dbReference type="Gene3D" id="1.10.4030.10">
    <property type="entry name" value="Porin chaperone SurA, peptide-binding domain"/>
    <property type="match status" value="1"/>
</dbReference>
<gene>
    <name evidence="13" type="ORF">LCGC14_2106890</name>
</gene>
<dbReference type="InterPro" id="IPR027304">
    <property type="entry name" value="Trigger_fact/SurA_dom_sf"/>
</dbReference>
<sequence>MAKKGFSFSKTAVWVLMGLLILGLGGFGAINLSGNLRSIGSVGDKSISVDQYARQLQQEIRAIEAQTGESLSFARAQEMGLDRAVLQRIVRNRALDHEAAEMGISIGDATLRDEIVAISAFQGIDGNFDREGYRFALQQSGMSEAEFETSIREESARGLLQRAVLGGVSMPDTYARTLVDYVAEERSFTWARLSADDLDTPVAEPTEEELQAYYDANADDFMLPASKSITYAWLRPEDLLDEVEVPEEELRAEYDARSSEYDQPERRLVERLVFANQEAADQAAAALEVDGTTFEALVEERGLALADVDMGDVAKSDLDGAGDAVFSAETGAIVGPLPSSLGPALFRVNAILPAQNVPFEEAREMLEETLAISRATRAVEARAQEIDDRLAGGATLEDLGKETKMNLGTIDWTEDSSDGIAAYGAFREAAAGLSADAFPQIDQLDDGGIFAMRLDETKPERPNPFDAARAEV</sequence>
<protein>
    <recommendedName>
        <fullName evidence="9">Periplasmic chaperone PpiD</fullName>
    </recommendedName>
    <alternativeName>
        <fullName evidence="10">Periplasmic folding chaperone</fullName>
    </alternativeName>
</protein>
<dbReference type="PANTHER" id="PTHR47529">
    <property type="entry name" value="PEPTIDYL-PROLYL CIS-TRANS ISOMERASE D"/>
    <property type="match status" value="1"/>
</dbReference>
<comment type="subcellular location">
    <subcellularLocation>
        <location evidence="1">Cell inner membrane</location>
        <topology evidence="1">Single-pass type II membrane protein</topology>
        <orientation evidence="1">Periplasmic side</orientation>
    </subcellularLocation>
</comment>
<keyword evidence="5 11" id="KW-1133">Transmembrane helix</keyword>
<evidence type="ECO:0000256" key="11">
    <source>
        <dbReference type="SAM" id="Phobius"/>
    </source>
</evidence>
<accession>A0A0F9EVJ9</accession>
<dbReference type="GO" id="GO:0005886">
    <property type="term" value="C:plasma membrane"/>
    <property type="evidence" value="ECO:0007669"/>
    <property type="project" value="UniProtKB-SubCell"/>
</dbReference>
<evidence type="ECO:0000256" key="7">
    <source>
        <dbReference type="ARBA" id="ARBA00023186"/>
    </source>
</evidence>
<keyword evidence="7" id="KW-0143">Chaperone</keyword>
<evidence type="ECO:0000313" key="13">
    <source>
        <dbReference type="EMBL" id="KKL70241.1"/>
    </source>
</evidence>
<evidence type="ECO:0000256" key="6">
    <source>
        <dbReference type="ARBA" id="ARBA00023136"/>
    </source>
</evidence>
<dbReference type="PANTHER" id="PTHR47529:SF1">
    <property type="entry name" value="PERIPLASMIC CHAPERONE PPID"/>
    <property type="match status" value="1"/>
</dbReference>